<accession>A0ABV3ZYD8</accession>
<dbReference type="InterPro" id="IPR051544">
    <property type="entry name" value="TPS_OM_transporter"/>
</dbReference>
<keyword evidence="1" id="KW-0472">Membrane</keyword>
<feature type="domain" description="Haemolysin activator HlyB C-terminal" evidence="5">
    <location>
        <begin position="379"/>
        <end position="540"/>
    </location>
</feature>
<dbReference type="Gene3D" id="2.40.160.50">
    <property type="entry name" value="membrane protein fhac: a member of the omp85/tpsb transporter family"/>
    <property type="match status" value="1"/>
</dbReference>
<evidence type="ECO:0000259" key="6">
    <source>
        <dbReference type="Pfam" id="PF08479"/>
    </source>
</evidence>
<evidence type="ECO:0000256" key="4">
    <source>
        <dbReference type="SAM" id="SignalP"/>
    </source>
</evidence>
<dbReference type="InterPro" id="IPR013686">
    <property type="entry name" value="Polypept-transport_assoc_ShlB"/>
</dbReference>
<dbReference type="Pfam" id="PF03865">
    <property type="entry name" value="ShlB"/>
    <property type="match status" value="1"/>
</dbReference>
<dbReference type="Pfam" id="PF08479">
    <property type="entry name" value="POTRA_2"/>
    <property type="match status" value="1"/>
</dbReference>
<dbReference type="Gene3D" id="3.10.20.310">
    <property type="entry name" value="membrane protein fhac"/>
    <property type="match status" value="1"/>
</dbReference>
<evidence type="ECO:0000313" key="8">
    <source>
        <dbReference type="Proteomes" id="UP001561046"/>
    </source>
</evidence>
<dbReference type="PANTHER" id="PTHR34597">
    <property type="entry name" value="SLR1661 PROTEIN"/>
    <property type="match status" value="1"/>
</dbReference>
<organism evidence="7 8">
    <name type="scientific">Comamonas guangdongensis</name>
    <dbReference type="NCBI Taxonomy" id="510515"/>
    <lineage>
        <taxon>Bacteria</taxon>
        <taxon>Pseudomonadati</taxon>
        <taxon>Pseudomonadota</taxon>
        <taxon>Betaproteobacteria</taxon>
        <taxon>Burkholderiales</taxon>
        <taxon>Comamonadaceae</taxon>
        <taxon>Comamonas</taxon>
    </lineage>
</organism>
<gene>
    <name evidence="7" type="ORF">AB6724_16405</name>
</gene>
<evidence type="ECO:0000259" key="5">
    <source>
        <dbReference type="Pfam" id="PF03865"/>
    </source>
</evidence>
<evidence type="ECO:0000256" key="1">
    <source>
        <dbReference type="ARBA" id="ARBA00022452"/>
    </source>
</evidence>
<feature type="domain" description="Polypeptide-transport-associated ShlB-type" evidence="6">
    <location>
        <begin position="84"/>
        <end position="158"/>
    </location>
</feature>
<feature type="chain" id="PRO_5045611588" evidence="4">
    <location>
        <begin position="44"/>
        <end position="581"/>
    </location>
</feature>
<protein>
    <submittedName>
        <fullName evidence="7">ShlB/FhaC/HecB family hemolysin secretion/activation protein</fullName>
    </submittedName>
</protein>
<dbReference type="RefSeq" id="WP_369339599.1">
    <property type="nucleotide sequence ID" value="NZ_JBFYGN010000021.1"/>
</dbReference>
<keyword evidence="3" id="KW-0998">Cell outer membrane</keyword>
<evidence type="ECO:0000256" key="3">
    <source>
        <dbReference type="ARBA" id="ARBA00023237"/>
    </source>
</evidence>
<proteinExistence type="predicted"/>
<dbReference type="Proteomes" id="UP001561046">
    <property type="component" value="Unassembled WGS sequence"/>
</dbReference>
<evidence type="ECO:0000256" key="2">
    <source>
        <dbReference type="ARBA" id="ARBA00022692"/>
    </source>
</evidence>
<comment type="caution">
    <text evidence="7">The sequence shown here is derived from an EMBL/GenBank/DDBJ whole genome shotgun (WGS) entry which is preliminary data.</text>
</comment>
<sequence length="581" mass="63622">MNNDKHNNTGWGGALEISKNGRMRWAGCIPLLALCFAAPPAWAQSGNPLNSLPQVPEAAERTQTPIQIEKPQPAAQDIASLQVAVRGVNVQGSKAIPFEEVSALFTPFINGMHTVGELAAAAQKVGELYQRHGYALSFAYLPPQSLANGVVQVNVVEGFVSSLNLEGDFGRSEPDIRELAQPLLHEKPLTTKTFEHQTQLMARLPGVQIVASANLPTTTDGAVPLLIKSKHKPVVVTLGGEIRQPTPRVIASLTLNDPLWSGSQLQASSMLQNPDKERYLLLGLTQQLTPEGTQARLSFSDYRSLNNPATHIAGIDDLTRQRKLDFNLSHPWILGNSTQLSTTAGIYAINYSKEYLYTAGGYAGLSQMQEENVRTLYGQVAWSSANARTARSASLLLAHGLDSMGARKGADLLYQGRYYPLADAAKLDFTRLAFDYAQRHRFASKFGAAFALGGQYSPDILPTPEKISFGSTRFGRGYQAGEFSGDSGLGASVEGNYQFAFDHRWLRTLEPYLLYEWARTRQQSSDLKGNSLRSASLGLRISDSRHYALDLALSKPLGDRSLNNPERKLRYSLLLSYNLDP</sequence>
<dbReference type="InterPro" id="IPR005565">
    <property type="entry name" value="Hemolysn_activator_HlyB_C"/>
</dbReference>
<keyword evidence="1" id="KW-1134">Transmembrane beta strand</keyword>
<reference evidence="7 8" key="1">
    <citation type="journal article" date="2013" name="Int. J. Syst. Evol. Microbiol.">
        <title>Comamonas guangdongensis sp. nov., isolated from subterranean forest sediment, and emended description of the genus Comamonas.</title>
        <authorList>
            <person name="Zhang J."/>
            <person name="Wang Y."/>
            <person name="Zhou S."/>
            <person name="Wu C."/>
            <person name="He J."/>
            <person name="Li F."/>
        </authorList>
    </citation>
    <scope>NUCLEOTIDE SEQUENCE [LARGE SCALE GENOMIC DNA]</scope>
    <source>
        <strain evidence="7 8">CCTCC AB2011133</strain>
    </source>
</reference>
<keyword evidence="4" id="KW-0732">Signal</keyword>
<keyword evidence="8" id="KW-1185">Reference proteome</keyword>
<evidence type="ECO:0000313" key="7">
    <source>
        <dbReference type="EMBL" id="MEX8194415.1"/>
    </source>
</evidence>
<dbReference type="EMBL" id="JBFYGN010000021">
    <property type="protein sequence ID" value="MEX8194415.1"/>
    <property type="molecule type" value="Genomic_DNA"/>
</dbReference>
<keyword evidence="2" id="KW-0812">Transmembrane</keyword>
<name>A0ABV3ZYD8_9BURK</name>
<dbReference type="PANTHER" id="PTHR34597:SF6">
    <property type="entry name" value="BLR6126 PROTEIN"/>
    <property type="match status" value="1"/>
</dbReference>
<feature type="signal peptide" evidence="4">
    <location>
        <begin position="1"/>
        <end position="43"/>
    </location>
</feature>